<keyword evidence="3" id="KW-1185">Reference proteome</keyword>
<dbReference type="EMBL" id="BJUB01000005">
    <property type="protein sequence ID" value="GEK21421.1"/>
    <property type="molecule type" value="Genomic_DNA"/>
</dbReference>
<evidence type="ECO:0000313" key="3">
    <source>
        <dbReference type="Proteomes" id="UP000321118"/>
    </source>
</evidence>
<dbReference type="AlphaFoldDB" id="A0A510V650"/>
<protein>
    <submittedName>
        <fullName evidence="2">ABC transporter substrate-binding protein</fullName>
    </submittedName>
</protein>
<dbReference type="RefSeq" id="WP_146927221.1">
    <property type="nucleotide sequence ID" value="NZ_BJUB01000005.1"/>
</dbReference>
<dbReference type="Gene3D" id="3.40.190.10">
    <property type="entry name" value="Periplasmic binding protein-like II"/>
    <property type="match status" value="2"/>
</dbReference>
<dbReference type="InterPro" id="IPR006059">
    <property type="entry name" value="SBP"/>
</dbReference>
<organism evidence="2 3">
    <name type="scientific">Cellulomonas xylanilytica</name>
    <dbReference type="NCBI Taxonomy" id="233583"/>
    <lineage>
        <taxon>Bacteria</taxon>
        <taxon>Bacillati</taxon>
        <taxon>Actinomycetota</taxon>
        <taxon>Actinomycetes</taxon>
        <taxon>Micrococcales</taxon>
        <taxon>Cellulomonadaceae</taxon>
        <taxon>Cellulomonas</taxon>
    </lineage>
</organism>
<proteinExistence type="predicted"/>
<keyword evidence="1" id="KW-0732">Signal</keyword>
<evidence type="ECO:0000313" key="2">
    <source>
        <dbReference type="EMBL" id="GEK21421.1"/>
    </source>
</evidence>
<comment type="caution">
    <text evidence="2">The sequence shown here is derived from an EMBL/GenBank/DDBJ whole genome shotgun (WGS) entry which is preliminary data.</text>
</comment>
<dbReference type="PANTHER" id="PTHR43649">
    <property type="entry name" value="ARABINOSE-BINDING PROTEIN-RELATED"/>
    <property type="match status" value="1"/>
</dbReference>
<dbReference type="PROSITE" id="PS51257">
    <property type="entry name" value="PROKAR_LIPOPROTEIN"/>
    <property type="match status" value="1"/>
</dbReference>
<feature type="signal peptide" evidence="1">
    <location>
        <begin position="1"/>
        <end position="25"/>
    </location>
</feature>
<feature type="chain" id="PRO_5039311448" evidence="1">
    <location>
        <begin position="26"/>
        <end position="418"/>
    </location>
</feature>
<reference evidence="2 3" key="1">
    <citation type="submission" date="2019-07" db="EMBL/GenBank/DDBJ databases">
        <title>Whole genome shotgun sequence of Cellulomonas xylanilytica NBRC 101102.</title>
        <authorList>
            <person name="Hosoyama A."/>
            <person name="Uohara A."/>
            <person name="Ohji S."/>
            <person name="Ichikawa N."/>
        </authorList>
    </citation>
    <scope>NUCLEOTIDE SEQUENCE [LARGE SCALE GENOMIC DNA]</scope>
    <source>
        <strain evidence="2 3">NBRC 101102</strain>
    </source>
</reference>
<accession>A0A510V650</accession>
<dbReference type="SUPFAM" id="SSF53850">
    <property type="entry name" value="Periplasmic binding protein-like II"/>
    <property type="match status" value="1"/>
</dbReference>
<sequence length="418" mass="45409">MKRRSRPTALAALAAAAALALTACSGDSGDGGDSGGTTTLTFLSWTGEEQMEQVIDAFEEDHPDIDVEASYSPPVAEYIQALQTRVLSGTAPDVFLIAAENKTNLINGEHVLDLSGEDFVENVEPFNLETYGRDGKYYGLSLSSWAAGYLYNKELLAQVGYDAVPETWDEFLEMCAKLQDAGITPFLESVDQMPTTVSAWVGAKNAEMEPSLDDQIFSGESTFAEQWTPELEEYNRIFEEGLMSPDVVGLDGDQVRDEFANGRVAVINGGPWFIGALKEANPDLDFSFSLVPAIDGGEPFAAGAASPGYAINSKADEDKQEAAKTFLRWLATPEAVELFQSLTNDVTVTSDFEPPVDPTFEPMVPSIREGQLYLPMIAWQRAEDVLNVEAVAQIQRMIRGEVEPEQVAEALDTKLAAS</sequence>
<dbReference type="Proteomes" id="UP000321118">
    <property type="component" value="Unassembled WGS sequence"/>
</dbReference>
<dbReference type="Pfam" id="PF01547">
    <property type="entry name" value="SBP_bac_1"/>
    <property type="match status" value="1"/>
</dbReference>
<dbReference type="InterPro" id="IPR050490">
    <property type="entry name" value="Bact_solute-bd_prot1"/>
</dbReference>
<name>A0A510V650_9CELL</name>
<dbReference type="OrthoDB" id="2060074at2"/>
<gene>
    <name evidence="2" type="ORF">CXY01_19410</name>
</gene>
<evidence type="ECO:0000256" key="1">
    <source>
        <dbReference type="SAM" id="SignalP"/>
    </source>
</evidence>